<accession>A0A917E1I9</accession>
<dbReference type="SUPFAM" id="SSF51695">
    <property type="entry name" value="PLC-like phosphodiesterases"/>
    <property type="match status" value="1"/>
</dbReference>
<evidence type="ECO:0000313" key="3">
    <source>
        <dbReference type="Proteomes" id="UP000644699"/>
    </source>
</evidence>
<dbReference type="PANTHER" id="PTHR46211">
    <property type="entry name" value="GLYCEROPHOSPHORYL DIESTER PHOSPHODIESTERASE"/>
    <property type="match status" value="1"/>
</dbReference>
<reference evidence="2" key="1">
    <citation type="journal article" date="2014" name="Int. J. Syst. Evol. Microbiol.">
        <title>Complete genome sequence of Corynebacterium casei LMG S-19264T (=DSM 44701T), isolated from a smear-ripened cheese.</title>
        <authorList>
            <consortium name="US DOE Joint Genome Institute (JGI-PGF)"/>
            <person name="Walter F."/>
            <person name="Albersmeier A."/>
            <person name="Kalinowski J."/>
            <person name="Ruckert C."/>
        </authorList>
    </citation>
    <scope>NUCLEOTIDE SEQUENCE</scope>
    <source>
        <strain evidence="2">CGMCC 1.15367</strain>
    </source>
</reference>
<feature type="domain" description="GP-PDE" evidence="1">
    <location>
        <begin position="9"/>
        <end position="236"/>
    </location>
</feature>
<dbReference type="GO" id="GO:0006629">
    <property type="term" value="P:lipid metabolic process"/>
    <property type="evidence" value="ECO:0007669"/>
    <property type="project" value="InterPro"/>
</dbReference>
<dbReference type="AlphaFoldDB" id="A0A917E1I9"/>
<dbReference type="Proteomes" id="UP000644699">
    <property type="component" value="Unassembled WGS sequence"/>
</dbReference>
<dbReference type="InterPro" id="IPR030395">
    <property type="entry name" value="GP_PDE_dom"/>
</dbReference>
<name>A0A917E1I9_9HYPH</name>
<organism evidence="2 3">
    <name type="scientific">Aureimonas endophytica</name>
    <dbReference type="NCBI Taxonomy" id="2027858"/>
    <lineage>
        <taxon>Bacteria</taxon>
        <taxon>Pseudomonadati</taxon>
        <taxon>Pseudomonadota</taxon>
        <taxon>Alphaproteobacteria</taxon>
        <taxon>Hyphomicrobiales</taxon>
        <taxon>Aurantimonadaceae</taxon>
        <taxon>Aureimonas</taxon>
    </lineage>
</organism>
<comment type="caution">
    <text evidence="2">The sequence shown here is derived from an EMBL/GenBank/DDBJ whole genome shotgun (WGS) entry which is preliminary data.</text>
</comment>
<dbReference type="PROSITE" id="PS51704">
    <property type="entry name" value="GP_PDE"/>
    <property type="match status" value="1"/>
</dbReference>
<dbReference type="GO" id="GO:0008081">
    <property type="term" value="F:phosphoric diester hydrolase activity"/>
    <property type="evidence" value="ECO:0007669"/>
    <property type="project" value="InterPro"/>
</dbReference>
<evidence type="ECO:0000313" key="2">
    <source>
        <dbReference type="EMBL" id="GGD89474.1"/>
    </source>
</evidence>
<evidence type="ECO:0000259" key="1">
    <source>
        <dbReference type="PROSITE" id="PS51704"/>
    </source>
</evidence>
<proteinExistence type="predicted"/>
<dbReference type="PANTHER" id="PTHR46211:SF1">
    <property type="entry name" value="GLYCEROPHOSPHODIESTER PHOSPHODIESTERASE, CYTOPLASMIC"/>
    <property type="match status" value="1"/>
</dbReference>
<protein>
    <submittedName>
        <fullName evidence="2">Glycerophosphoryl diester phosphodiesterase</fullName>
    </submittedName>
</protein>
<dbReference type="EMBL" id="BMIQ01000001">
    <property type="protein sequence ID" value="GGD89474.1"/>
    <property type="molecule type" value="Genomic_DNA"/>
</dbReference>
<dbReference type="Pfam" id="PF03009">
    <property type="entry name" value="GDPD"/>
    <property type="match status" value="1"/>
</dbReference>
<dbReference type="InterPro" id="IPR017946">
    <property type="entry name" value="PLC-like_Pdiesterase_TIM-brl"/>
</dbReference>
<dbReference type="Gene3D" id="3.20.20.190">
    <property type="entry name" value="Phosphatidylinositol (PI) phosphodiesterase"/>
    <property type="match status" value="1"/>
</dbReference>
<reference evidence="2" key="2">
    <citation type="submission" date="2020-09" db="EMBL/GenBank/DDBJ databases">
        <authorList>
            <person name="Sun Q."/>
            <person name="Zhou Y."/>
        </authorList>
    </citation>
    <scope>NUCLEOTIDE SEQUENCE</scope>
    <source>
        <strain evidence="2">CGMCC 1.15367</strain>
    </source>
</reference>
<dbReference type="RefSeq" id="WP_188906663.1">
    <property type="nucleotide sequence ID" value="NZ_BMIQ01000001.1"/>
</dbReference>
<gene>
    <name evidence="2" type="ORF">GCM10011390_05350</name>
</gene>
<keyword evidence="3" id="KW-1185">Reference proteome</keyword>
<sequence>MTELGWLTARPIAHRGFHDARWPENSLGAARAAMAQGFAIECDVHLSRDGVPMVFHDDTLDRLTGEPGRLAERDADALSVLPLLGTGETIPTVADFLKTIDGAVPIVMELKGASADADRGFMARLAPLLDAYRGELALMSFDGWLIDQALAYGRRPVGLTAEGIAESELAAHRAVFDRGCAFVSYNVEHLPNAFTAYVREERRAPLITWTVRDAAGVAATRAHADQMTFEGFLPQS</sequence>